<reference evidence="10" key="1">
    <citation type="submission" date="2021-02" db="EMBL/GenBank/DDBJ databases">
        <authorList>
            <person name="Dougan E. K."/>
            <person name="Rhodes N."/>
            <person name="Thang M."/>
            <person name="Chan C."/>
        </authorList>
    </citation>
    <scope>NUCLEOTIDE SEQUENCE</scope>
</reference>
<dbReference type="SUPFAM" id="SSF52540">
    <property type="entry name" value="P-loop containing nucleoside triphosphate hydrolases"/>
    <property type="match status" value="1"/>
</dbReference>
<dbReference type="GO" id="GO:0003777">
    <property type="term" value="F:microtubule motor activity"/>
    <property type="evidence" value="ECO:0007669"/>
    <property type="project" value="InterPro"/>
</dbReference>
<feature type="compositionally biased region" description="Polar residues" evidence="8">
    <location>
        <begin position="562"/>
        <end position="573"/>
    </location>
</feature>
<dbReference type="GO" id="GO:0005874">
    <property type="term" value="C:microtubule"/>
    <property type="evidence" value="ECO:0007669"/>
    <property type="project" value="UniProtKB-KW"/>
</dbReference>
<comment type="similarity">
    <text evidence="6">Belongs to the TRAFAC class myosin-kinesin ATPase superfamily. Kinesin family. KIN-12 subfamily.</text>
</comment>
<dbReference type="PROSITE" id="PS50067">
    <property type="entry name" value="KINESIN_MOTOR_2"/>
    <property type="match status" value="1"/>
</dbReference>
<keyword evidence="5 7" id="KW-0505">Motor protein</keyword>
<dbReference type="GO" id="GO:0008017">
    <property type="term" value="F:microtubule binding"/>
    <property type="evidence" value="ECO:0007669"/>
    <property type="project" value="InterPro"/>
</dbReference>
<evidence type="ECO:0000256" key="7">
    <source>
        <dbReference type="PROSITE-ProRule" id="PRU00283"/>
    </source>
</evidence>
<evidence type="ECO:0000259" key="9">
    <source>
        <dbReference type="PROSITE" id="PS50067"/>
    </source>
</evidence>
<evidence type="ECO:0000256" key="6">
    <source>
        <dbReference type="ARBA" id="ARBA00034488"/>
    </source>
</evidence>
<organism evidence="10 11">
    <name type="scientific">Symbiodinium natans</name>
    <dbReference type="NCBI Taxonomy" id="878477"/>
    <lineage>
        <taxon>Eukaryota</taxon>
        <taxon>Sar</taxon>
        <taxon>Alveolata</taxon>
        <taxon>Dinophyceae</taxon>
        <taxon>Suessiales</taxon>
        <taxon>Symbiodiniaceae</taxon>
        <taxon>Symbiodinium</taxon>
    </lineage>
</organism>
<keyword evidence="1" id="KW-0493">Microtubule</keyword>
<dbReference type="Gene3D" id="3.40.50.1240">
    <property type="entry name" value="Phosphoglycerate mutase-like"/>
    <property type="match status" value="1"/>
</dbReference>
<dbReference type="InterPro" id="IPR001752">
    <property type="entry name" value="Kinesin_motor_dom"/>
</dbReference>
<feature type="compositionally biased region" description="Low complexity" evidence="8">
    <location>
        <begin position="720"/>
        <end position="734"/>
    </location>
</feature>
<dbReference type="Pfam" id="PF00225">
    <property type="entry name" value="Kinesin"/>
    <property type="match status" value="1"/>
</dbReference>
<feature type="binding site" evidence="7">
    <location>
        <begin position="102"/>
        <end position="109"/>
    </location>
    <ligand>
        <name>ATP</name>
        <dbReference type="ChEBI" id="CHEBI:30616"/>
    </ligand>
</feature>
<dbReference type="OrthoDB" id="440247at2759"/>
<feature type="compositionally biased region" description="Polar residues" evidence="8">
    <location>
        <begin position="1"/>
        <end position="11"/>
    </location>
</feature>
<feature type="region of interest" description="Disordered" evidence="8">
    <location>
        <begin position="1119"/>
        <end position="1143"/>
    </location>
</feature>
<dbReference type="SMART" id="SM00129">
    <property type="entry name" value="KISc"/>
    <property type="match status" value="1"/>
</dbReference>
<evidence type="ECO:0000256" key="4">
    <source>
        <dbReference type="ARBA" id="ARBA00023054"/>
    </source>
</evidence>
<evidence type="ECO:0000313" key="11">
    <source>
        <dbReference type="Proteomes" id="UP000604046"/>
    </source>
</evidence>
<dbReference type="Proteomes" id="UP000604046">
    <property type="component" value="Unassembled WGS sequence"/>
</dbReference>
<dbReference type="InterPro" id="IPR027417">
    <property type="entry name" value="P-loop_NTPase"/>
</dbReference>
<dbReference type="GO" id="GO:0007018">
    <property type="term" value="P:microtubule-based movement"/>
    <property type="evidence" value="ECO:0007669"/>
    <property type="project" value="InterPro"/>
</dbReference>
<dbReference type="AlphaFoldDB" id="A0A812S6T1"/>
<dbReference type="EMBL" id="CAJNDS010002411">
    <property type="protein sequence ID" value="CAE7463878.1"/>
    <property type="molecule type" value="Genomic_DNA"/>
</dbReference>
<dbReference type="PANTHER" id="PTHR37739:SF8">
    <property type="entry name" value="KINESIN-LIKE PROTEIN KIN-12D"/>
    <property type="match status" value="1"/>
</dbReference>
<protein>
    <submittedName>
        <fullName evidence="10">KIF15 protein</fullName>
    </submittedName>
</protein>
<dbReference type="Gene3D" id="3.40.850.10">
    <property type="entry name" value="Kinesin motor domain"/>
    <property type="match status" value="1"/>
</dbReference>
<accession>A0A812S6T1</accession>
<dbReference type="GO" id="GO:0005524">
    <property type="term" value="F:ATP binding"/>
    <property type="evidence" value="ECO:0007669"/>
    <property type="project" value="UniProtKB-UniRule"/>
</dbReference>
<keyword evidence="2 7" id="KW-0547">Nucleotide-binding</keyword>
<dbReference type="InterPro" id="IPR029033">
    <property type="entry name" value="His_PPase_superfam"/>
</dbReference>
<name>A0A812S6T1_9DINO</name>
<evidence type="ECO:0000256" key="5">
    <source>
        <dbReference type="ARBA" id="ARBA00023175"/>
    </source>
</evidence>
<feature type="region of interest" description="Disordered" evidence="8">
    <location>
        <begin position="640"/>
        <end position="659"/>
    </location>
</feature>
<keyword evidence="11" id="KW-1185">Reference proteome</keyword>
<evidence type="ECO:0000256" key="2">
    <source>
        <dbReference type="ARBA" id="ARBA00022741"/>
    </source>
</evidence>
<dbReference type="PANTHER" id="PTHR37739">
    <property type="entry name" value="KINESIN-LIKE PROTEIN KIN-12D"/>
    <property type="match status" value="1"/>
</dbReference>
<feature type="compositionally biased region" description="Basic and acidic residues" evidence="8">
    <location>
        <begin position="785"/>
        <end position="799"/>
    </location>
</feature>
<feature type="region of interest" description="Disordered" evidence="8">
    <location>
        <begin position="780"/>
        <end position="814"/>
    </location>
</feature>
<feature type="domain" description="Kinesin motor" evidence="9">
    <location>
        <begin position="23"/>
        <end position="374"/>
    </location>
</feature>
<dbReference type="CDD" id="cd00106">
    <property type="entry name" value="KISc"/>
    <property type="match status" value="1"/>
</dbReference>
<evidence type="ECO:0000256" key="8">
    <source>
        <dbReference type="SAM" id="MobiDB-lite"/>
    </source>
</evidence>
<evidence type="ECO:0000256" key="3">
    <source>
        <dbReference type="ARBA" id="ARBA00022840"/>
    </source>
</evidence>
<feature type="region of interest" description="Disordered" evidence="8">
    <location>
        <begin position="409"/>
        <end position="455"/>
    </location>
</feature>
<dbReference type="InterPro" id="IPR036961">
    <property type="entry name" value="Kinesin_motor_dom_sf"/>
</dbReference>
<sequence>MEGSMSMQSLPQKEDSQDDAGESIRVHIRVRPPTDREIAVGTVQAVFVEGSSVVVKSDPPRSFAFDGVLGESSTQQDVFESLGRMVGSSCLAGYNGSVYVYGQTGAGKTHTMCGPITSVQSMQFDERRGIICRMLDYVFSEVARRGAEETGVEHSCRCSFLEIYKEQITDLLEPSNTNLQVREDMNRGVYVERLSEVTVGSLTEAFQALWRGLQQRQVGSTHMNERSSRSHAVFTLYVEAARTRAGVTSTRVASLSMVDLAGSERQQHMGEPGTSMVQPYESLRVREAGAINKSLSALTNVIMSLSREERSRKRSGDGRRSNYVHYRDSKLTFLLRDSLGGNSKTVIVANVSPSQLCLSETLSTLKFAARAKHIRCTVVRNEAFSGTVDSLMEEVHVLRSKLAQLSGRTFDSRTPAQSHQLLSPGSISEGVEEEPEAEDVGFQDAHEEDEQSHLNDRQRVARLEVLLSAALEREASAEQRRHRLKRLATFLEDLDFRKCHRLRKLHAEYVSQLAPQVEGSAIADDLEVRELSSKLRSFGDLLGNLTRGARLEDGDYGPGDSDAQSTEASSTPMHNFEDSAISGDEAAFIRQENRMLRRQLENHPEVQRMIAENWALREELGALDPTGWPRVLGQPVLPGDASQGLRDGENGRVLPSPPSISSEVVVAGAEADDDSSSKTWFYFQKMAKEVEELMRAKESLSRAIERARQKEAGPEGDGTSQVASAVQSSPSQPSKDTSNAVPASLVVELDIATQEALKQAQGLLQGPGCARLPAVTAAGAAGRRGAKEVDEGRSPERGEFSLPEQVHSSENQGRCAHLDERDAVGSAPCDDEERFKQAVQRIKKLQGTVDLISAAYGDAFDEFQRLREEYESRLEECQFFELQCSRLNLTCLDLAERLSGGKSAMRPRPGFSTTGLWHSQTAVERQKRSFSMSSLRDATFWQQRFEELRELTGADPLPEDLSVTTETPARLTGSSAGSTPWMLGDIDSGRSMISSEVFEGSVPERRVQSSSLSALRSESRPQLQCAGQSPADDLLRRVCSAPVLAGADAQDQLGYSHQCKAQVAQVAQVQAVQKHLHFAIVASVPIPESAGVAAYSPVLIPESHSASVSRQVEFREAQAVSPSLGQSLPPPQPPPRPKWRRDHSERRGNILEVCDIGQKGALIAHSGKLRARQTAEAVAAALLADGWEAICEERPGLSPNDEPAAALELVEEGSSKVLVGHLPHMGKLAAAMVKSPAAAGRLGGLFHPAGGVALRRDGADWVEAAEVICGESWWAKE</sequence>
<feature type="region of interest" description="Disordered" evidence="8">
    <location>
        <begin position="1"/>
        <end position="21"/>
    </location>
</feature>
<comment type="caution">
    <text evidence="10">The sequence shown here is derived from an EMBL/GenBank/DDBJ whole genome shotgun (WGS) entry which is preliminary data.</text>
</comment>
<dbReference type="InterPro" id="IPR019821">
    <property type="entry name" value="Kinesin_motor_CS"/>
</dbReference>
<feature type="region of interest" description="Disordered" evidence="8">
    <location>
        <begin position="706"/>
        <end position="740"/>
    </location>
</feature>
<feature type="compositionally biased region" description="Acidic residues" evidence="8">
    <location>
        <begin position="430"/>
        <end position="450"/>
    </location>
</feature>
<feature type="region of interest" description="Disordered" evidence="8">
    <location>
        <begin position="549"/>
        <end position="575"/>
    </location>
</feature>
<evidence type="ECO:0000313" key="10">
    <source>
        <dbReference type="EMBL" id="CAE7463878.1"/>
    </source>
</evidence>
<proteinExistence type="inferred from homology"/>
<keyword evidence="3 7" id="KW-0067">ATP-binding</keyword>
<dbReference type="PROSITE" id="PS00411">
    <property type="entry name" value="KINESIN_MOTOR_1"/>
    <property type="match status" value="1"/>
</dbReference>
<gene>
    <name evidence="10" type="primary">KIF15</name>
    <name evidence="10" type="ORF">SNAT2548_LOCUS25872</name>
</gene>
<keyword evidence="4" id="KW-0175">Coiled coil</keyword>
<dbReference type="InterPro" id="IPR044986">
    <property type="entry name" value="KIF15/KIN-12"/>
</dbReference>
<feature type="compositionally biased region" description="Polar residues" evidence="8">
    <location>
        <begin position="409"/>
        <end position="426"/>
    </location>
</feature>
<dbReference type="PRINTS" id="PR00380">
    <property type="entry name" value="KINESINHEAVY"/>
</dbReference>
<evidence type="ECO:0000256" key="1">
    <source>
        <dbReference type="ARBA" id="ARBA00022701"/>
    </source>
</evidence>